<evidence type="ECO:0000256" key="9">
    <source>
        <dbReference type="SAM" id="Phobius"/>
    </source>
</evidence>
<evidence type="ECO:0000313" key="10">
    <source>
        <dbReference type="EMBL" id="KJZ69528.1"/>
    </source>
</evidence>
<dbReference type="GO" id="GO:0004497">
    <property type="term" value="F:monooxygenase activity"/>
    <property type="evidence" value="ECO:0007669"/>
    <property type="project" value="UniProtKB-KW"/>
</dbReference>
<evidence type="ECO:0000256" key="5">
    <source>
        <dbReference type="ARBA" id="ARBA00023002"/>
    </source>
</evidence>
<evidence type="ECO:0000256" key="8">
    <source>
        <dbReference type="RuleBase" id="RU000461"/>
    </source>
</evidence>
<keyword evidence="4 7" id="KW-0479">Metal-binding</keyword>
<feature type="binding site" description="axial binding residue" evidence="7">
    <location>
        <position position="432"/>
    </location>
    <ligand>
        <name>heme</name>
        <dbReference type="ChEBI" id="CHEBI:30413"/>
    </ligand>
    <ligandPart>
        <name>Fe</name>
        <dbReference type="ChEBI" id="CHEBI:18248"/>
    </ligandPart>
</feature>
<name>A0A0F7ZRF6_9HYPO</name>
<dbReference type="PRINTS" id="PR00463">
    <property type="entry name" value="EP450I"/>
</dbReference>
<dbReference type="GO" id="GO:0005506">
    <property type="term" value="F:iron ion binding"/>
    <property type="evidence" value="ECO:0007669"/>
    <property type="project" value="InterPro"/>
</dbReference>
<evidence type="ECO:0000313" key="11">
    <source>
        <dbReference type="Proteomes" id="UP000054481"/>
    </source>
</evidence>
<keyword evidence="11" id="KW-1185">Reference proteome</keyword>
<sequence>MVDNTAARLALTICVPVLLALCLYVYTVLCRPTSKLPGPWYSKWTNLMLDYHWLNGTRPQYVHLLHHIYGPIVRIGPDEVDVCDIDAVKTIYTTRETFLKSAWYQSFTTYGKESVFSTRNVAFHRKHRKLLSGPLGESALQVHTQHIHSLVELAIEKIRQEMRAKGAADIYKWWLFLVTDVIGDLTFGESFRMVELGEKNDYIRVLEATQSQWVIRSRFPLLTSIAHVVPLPFFSQAVGLTRKLECYASESLGRYKRLVDSDPDHVRQTLFTNLFKAKEDEHLTFEEIRDEAEVYIIAGSNSTAVTLSYLVWSVCRHPRVQAALVRELRTLPDDFNELQLKELPYLNQVITETLRLNAPALDGLPRSVPPGGTELCNYHLNEGTTVCVQAYSMHRIPDVYTNPEEFDPSRWEEPTKAMKDAYIAWGRGARGCFGIHVAQLEIRIATARFFLAFPDAKVSGLDGMNDGDMAQEIYWLVSPKGKRCLIQSSGATLG</sequence>
<dbReference type="EMBL" id="KQ030706">
    <property type="protein sequence ID" value="KJZ69528.1"/>
    <property type="molecule type" value="Genomic_DNA"/>
</dbReference>
<evidence type="ECO:0000256" key="3">
    <source>
        <dbReference type="ARBA" id="ARBA00022617"/>
    </source>
</evidence>
<dbReference type="GO" id="GO:0020037">
    <property type="term" value="F:heme binding"/>
    <property type="evidence" value="ECO:0007669"/>
    <property type="project" value="InterPro"/>
</dbReference>
<organism evidence="10 11">
    <name type="scientific">Hirsutella minnesotensis 3608</name>
    <dbReference type="NCBI Taxonomy" id="1043627"/>
    <lineage>
        <taxon>Eukaryota</taxon>
        <taxon>Fungi</taxon>
        <taxon>Dikarya</taxon>
        <taxon>Ascomycota</taxon>
        <taxon>Pezizomycotina</taxon>
        <taxon>Sordariomycetes</taxon>
        <taxon>Hypocreomycetidae</taxon>
        <taxon>Hypocreales</taxon>
        <taxon>Ophiocordycipitaceae</taxon>
        <taxon>Hirsutella</taxon>
    </lineage>
</organism>
<protein>
    <recommendedName>
        <fullName evidence="12">Cytochrome P450</fullName>
    </recommendedName>
</protein>
<dbReference type="InterPro" id="IPR050121">
    <property type="entry name" value="Cytochrome_P450_monoxygenase"/>
</dbReference>
<reference evidence="10 11" key="1">
    <citation type="journal article" date="2014" name="Genome Biol. Evol.">
        <title>Comparative genomics and transcriptomics analyses reveal divergent lifestyle features of nematode endoparasitic fungus Hirsutella minnesotensis.</title>
        <authorList>
            <person name="Lai Y."/>
            <person name="Liu K."/>
            <person name="Zhang X."/>
            <person name="Zhang X."/>
            <person name="Li K."/>
            <person name="Wang N."/>
            <person name="Shu C."/>
            <person name="Wu Y."/>
            <person name="Wang C."/>
            <person name="Bushley K.E."/>
            <person name="Xiang M."/>
            <person name="Liu X."/>
        </authorList>
    </citation>
    <scope>NUCLEOTIDE SEQUENCE [LARGE SCALE GENOMIC DNA]</scope>
    <source>
        <strain evidence="10 11">3608</strain>
    </source>
</reference>
<dbReference type="Gene3D" id="1.10.630.10">
    <property type="entry name" value="Cytochrome P450"/>
    <property type="match status" value="1"/>
</dbReference>
<dbReference type="PANTHER" id="PTHR24305">
    <property type="entry name" value="CYTOCHROME P450"/>
    <property type="match status" value="1"/>
</dbReference>
<dbReference type="InterPro" id="IPR036396">
    <property type="entry name" value="Cyt_P450_sf"/>
</dbReference>
<evidence type="ECO:0000256" key="7">
    <source>
        <dbReference type="PIRSR" id="PIRSR602401-1"/>
    </source>
</evidence>
<dbReference type="Proteomes" id="UP000054481">
    <property type="component" value="Unassembled WGS sequence"/>
</dbReference>
<feature type="transmembrane region" description="Helical" evidence="9">
    <location>
        <begin position="6"/>
        <end position="26"/>
    </location>
</feature>
<evidence type="ECO:0000256" key="2">
    <source>
        <dbReference type="ARBA" id="ARBA00010617"/>
    </source>
</evidence>
<dbReference type="GO" id="GO:0016705">
    <property type="term" value="F:oxidoreductase activity, acting on paired donors, with incorporation or reduction of molecular oxygen"/>
    <property type="evidence" value="ECO:0007669"/>
    <property type="project" value="InterPro"/>
</dbReference>
<gene>
    <name evidence="10" type="ORF">HIM_11070</name>
</gene>
<dbReference type="InterPro" id="IPR001128">
    <property type="entry name" value="Cyt_P450"/>
</dbReference>
<keyword evidence="9" id="KW-0812">Transmembrane</keyword>
<proteinExistence type="inferred from homology"/>
<evidence type="ECO:0000256" key="6">
    <source>
        <dbReference type="ARBA" id="ARBA00023004"/>
    </source>
</evidence>
<dbReference type="Pfam" id="PF00067">
    <property type="entry name" value="p450"/>
    <property type="match status" value="1"/>
</dbReference>
<dbReference type="InterPro" id="IPR017972">
    <property type="entry name" value="Cyt_P450_CS"/>
</dbReference>
<keyword evidence="6 7" id="KW-0408">Iron</keyword>
<dbReference type="AlphaFoldDB" id="A0A0F7ZRF6"/>
<dbReference type="PROSITE" id="PS00086">
    <property type="entry name" value="CYTOCHROME_P450"/>
    <property type="match status" value="1"/>
</dbReference>
<dbReference type="OrthoDB" id="1470350at2759"/>
<evidence type="ECO:0000256" key="4">
    <source>
        <dbReference type="ARBA" id="ARBA00022723"/>
    </source>
</evidence>
<dbReference type="SUPFAM" id="SSF48264">
    <property type="entry name" value="Cytochrome P450"/>
    <property type="match status" value="1"/>
</dbReference>
<keyword evidence="9" id="KW-1133">Transmembrane helix</keyword>
<dbReference type="PANTHER" id="PTHR24305:SF96">
    <property type="entry name" value="CYTOCHROME P450 MONOOXYGENASE STCB-RELATED"/>
    <property type="match status" value="1"/>
</dbReference>
<dbReference type="PRINTS" id="PR00385">
    <property type="entry name" value="P450"/>
</dbReference>
<comment type="similarity">
    <text evidence="2 8">Belongs to the cytochrome P450 family.</text>
</comment>
<keyword evidence="9" id="KW-0472">Membrane</keyword>
<evidence type="ECO:0008006" key="12">
    <source>
        <dbReference type="Google" id="ProtNLM"/>
    </source>
</evidence>
<comment type="cofactor">
    <cofactor evidence="1 7">
        <name>heme</name>
        <dbReference type="ChEBI" id="CHEBI:30413"/>
    </cofactor>
</comment>
<keyword evidence="5 8" id="KW-0560">Oxidoreductase</keyword>
<evidence type="ECO:0000256" key="1">
    <source>
        <dbReference type="ARBA" id="ARBA00001971"/>
    </source>
</evidence>
<dbReference type="InterPro" id="IPR002401">
    <property type="entry name" value="Cyt_P450_E_grp-I"/>
</dbReference>
<dbReference type="CDD" id="cd11059">
    <property type="entry name" value="CYP_fungal"/>
    <property type="match status" value="1"/>
</dbReference>
<keyword evidence="3 7" id="KW-0349">Heme</keyword>
<keyword evidence="8" id="KW-0503">Monooxygenase</keyword>
<accession>A0A0F7ZRF6</accession>